<gene>
    <name evidence="1" type="ORF">B5E91_09080</name>
</gene>
<dbReference type="RefSeq" id="WP_087256976.1">
    <property type="nucleotide sequence ID" value="NZ_CASDTW010000070.1"/>
</dbReference>
<dbReference type="AlphaFoldDB" id="A0A1Y4QJS1"/>
<dbReference type="EMBL" id="NFLB01000009">
    <property type="protein sequence ID" value="OUQ04822.1"/>
    <property type="molecule type" value="Genomic_DNA"/>
</dbReference>
<evidence type="ECO:0000313" key="2">
    <source>
        <dbReference type="Proteomes" id="UP000196258"/>
    </source>
</evidence>
<organism evidence="1 2">
    <name type="scientific">Thomasclavelia spiroformis</name>
    <dbReference type="NCBI Taxonomy" id="29348"/>
    <lineage>
        <taxon>Bacteria</taxon>
        <taxon>Bacillati</taxon>
        <taxon>Bacillota</taxon>
        <taxon>Erysipelotrichia</taxon>
        <taxon>Erysipelotrichales</taxon>
        <taxon>Coprobacillaceae</taxon>
        <taxon>Thomasclavelia</taxon>
    </lineage>
</organism>
<accession>A0A1Y4QJS1</accession>
<protein>
    <submittedName>
        <fullName evidence="1">Uncharacterized protein</fullName>
    </submittedName>
</protein>
<comment type="caution">
    <text evidence="1">The sequence shown here is derived from an EMBL/GenBank/DDBJ whole genome shotgun (WGS) entry which is preliminary data.</text>
</comment>
<proteinExistence type="predicted"/>
<evidence type="ECO:0000313" key="1">
    <source>
        <dbReference type="EMBL" id="OUQ04822.1"/>
    </source>
</evidence>
<sequence length="104" mass="12840">MMMEMFLDEQKAKENNIDIEECYLKVDRFFKRRGVKKLDKGIYFGKKSDFDAFMEAQWDLPKTPWFLKIVDKWYFRYEGDTIEYREDALKSYYEVEARNANFPW</sequence>
<name>A0A1Y4QJS1_9FIRM</name>
<dbReference type="Proteomes" id="UP000196258">
    <property type="component" value="Unassembled WGS sequence"/>
</dbReference>
<reference evidence="2" key="1">
    <citation type="submission" date="2017-04" db="EMBL/GenBank/DDBJ databases">
        <title>Function of individual gut microbiota members based on whole genome sequencing of pure cultures obtained from chicken caecum.</title>
        <authorList>
            <person name="Medvecky M."/>
            <person name="Cejkova D."/>
            <person name="Polansky O."/>
            <person name="Karasova D."/>
            <person name="Kubasova T."/>
            <person name="Cizek A."/>
            <person name="Rychlik I."/>
        </authorList>
    </citation>
    <scope>NUCLEOTIDE SEQUENCE [LARGE SCALE GENOMIC DNA]</scope>
    <source>
        <strain evidence="2">An149</strain>
    </source>
</reference>